<dbReference type="EMBL" id="LUUI01000115">
    <property type="protein sequence ID" value="OAI13912.1"/>
    <property type="molecule type" value="Genomic_DNA"/>
</dbReference>
<dbReference type="Pfam" id="PF08895">
    <property type="entry name" value="DUF1840"/>
    <property type="match status" value="1"/>
</dbReference>
<dbReference type="Proteomes" id="UP000078476">
    <property type="component" value="Unassembled WGS sequence"/>
</dbReference>
<accession>A0A177N7R8</accession>
<evidence type="ECO:0000313" key="2">
    <source>
        <dbReference type="Proteomes" id="UP000078476"/>
    </source>
</evidence>
<comment type="caution">
    <text evidence="1">The sequence shown here is derived from an EMBL/GenBank/DDBJ whole genome shotgun (WGS) entry which is preliminary data.</text>
</comment>
<dbReference type="RefSeq" id="WP_066983934.1">
    <property type="nucleotide sequence ID" value="NZ_LUUI01000115.1"/>
</dbReference>
<evidence type="ECO:0008006" key="3">
    <source>
        <dbReference type="Google" id="ProtNLM"/>
    </source>
</evidence>
<reference evidence="1 2" key="1">
    <citation type="submission" date="2016-03" db="EMBL/GenBank/DDBJ databases">
        <authorList>
            <person name="Ploux O."/>
        </authorList>
    </citation>
    <scope>NUCLEOTIDE SEQUENCE [LARGE SCALE GENOMIC DNA]</scope>
    <source>
        <strain evidence="1 2">R-45370</strain>
    </source>
</reference>
<proteinExistence type="predicted"/>
<gene>
    <name evidence="1" type="ORF">A1359_11650</name>
</gene>
<keyword evidence="2" id="KW-1185">Reference proteome</keyword>
<sequence>MLVTFTTDAYADTIMFGDVALAMLKMMGHSETVPGAILAADIPEVLNRLKAAIDAKKDLPTAKVMDESGVSLAHRALPLIDLLTAAAKAEVDVMWK</sequence>
<protein>
    <recommendedName>
        <fullName evidence="3">DUF1840 domain-containing protein</fullName>
    </recommendedName>
</protein>
<evidence type="ECO:0000313" key="1">
    <source>
        <dbReference type="EMBL" id="OAI13912.1"/>
    </source>
</evidence>
<dbReference type="AlphaFoldDB" id="A0A177N7R8"/>
<organism evidence="1 2">
    <name type="scientific">Methylomonas lenta</name>
    <dbReference type="NCBI Taxonomy" id="980561"/>
    <lineage>
        <taxon>Bacteria</taxon>
        <taxon>Pseudomonadati</taxon>
        <taxon>Pseudomonadota</taxon>
        <taxon>Gammaproteobacteria</taxon>
        <taxon>Methylococcales</taxon>
        <taxon>Methylococcaceae</taxon>
        <taxon>Methylomonas</taxon>
    </lineage>
</organism>
<name>A0A177N7R8_9GAMM</name>
<dbReference type="OrthoDB" id="5625523at2"/>
<dbReference type="InterPro" id="IPR014991">
    <property type="entry name" value="DUF1840"/>
</dbReference>
<dbReference type="STRING" id="980561.A1359_11650"/>